<dbReference type="InterPro" id="IPR050570">
    <property type="entry name" value="Cell_wall_metabolism_enzyme"/>
</dbReference>
<dbReference type="CDD" id="cd12797">
    <property type="entry name" value="M23_peptidase"/>
    <property type="match status" value="1"/>
</dbReference>
<feature type="domain" description="M23ase beta-sheet core" evidence="2">
    <location>
        <begin position="40"/>
        <end position="140"/>
    </location>
</feature>
<dbReference type="InterPro" id="IPR016047">
    <property type="entry name" value="M23ase_b-sheet_dom"/>
</dbReference>
<accession>A0A1J4NLZ8</accession>
<dbReference type="AlphaFoldDB" id="A0A1J4NLZ8"/>
<evidence type="ECO:0000313" key="3">
    <source>
        <dbReference type="EMBL" id="OIJ63343.1"/>
    </source>
</evidence>
<proteinExistence type="predicted"/>
<dbReference type="Pfam" id="PF01551">
    <property type="entry name" value="Peptidase_M23"/>
    <property type="match status" value="1"/>
</dbReference>
<dbReference type="STRING" id="1428628.WN71_034875"/>
<gene>
    <name evidence="3" type="ORF">WN71_034875</name>
</gene>
<organism evidence="3 4">
    <name type="scientific">Streptomyces mangrovisoli</name>
    <dbReference type="NCBI Taxonomy" id="1428628"/>
    <lineage>
        <taxon>Bacteria</taxon>
        <taxon>Bacillati</taxon>
        <taxon>Actinomycetota</taxon>
        <taxon>Actinomycetes</taxon>
        <taxon>Kitasatosporales</taxon>
        <taxon>Streptomycetaceae</taxon>
        <taxon>Streptomyces</taxon>
    </lineage>
</organism>
<evidence type="ECO:0000256" key="1">
    <source>
        <dbReference type="ARBA" id="ARBA00022729"/>
    </source>
</evidence>
<protein>
    <submittedName>
        <fullName evidence="3">Peptidase M23</fullName>
    </submittedName>
</protein>
<dbReference type="GO" id="GO:0004222">
    <property type="term" value="F:metalloendopeptidase activity"/>
    <property type="evidence" value="ECO:0007669"/>
    <property type="project" value="TreeGrafter"/>
</dbReference>
<dbReference type="SUPFAM" id="SSF51261">
    <property type="entry name" value="Duplicated hybrid motif"/>
    <property type="match status" value="1"/>
</dbReference>
<evidence type="ECO:0000259" key="2">
    <source>
        <dbReference type="Pfam" id="PF01551"/>
    </source>
</evidence>
<name>A0A1J4NLZ8_9ACTN</name>
<reference evidence="3" key="1">
    <citation type="submission" date="2016-10" db="EMBL/GenBank/DDBJ databases">
        <title>Genome sequence of Streptomyces mangrovisoli MUSC 149.</title>
        <authorList>
            <person name="Lee L.-H."/>
            <person name="Ser H.-L."/>
        </authorList>
    </citation>
    <scope>NUCLEOTIDE SEQUENCE [LARGE SCALE GENOMIC DNA]</scope>
    <source>
        <strain evidence="3">MUSC 149</strain>
    </source>
</reference>
<dbReference type="PANTHER" id="PTHR21666:SF289">
    <property type="entry name" value="L-ALA--D-GLU ENDOPEPTIDASE"/>
    <property type="match status" value="1"/>
</dbReference>
<dbReference type="EMBL" id="LAVA02000107">
    <property type="protein sequence ID" value="OIJ63343.1"/>
    <property type="molecule type" value="Genomic_DNA"/>
</dbReference>
<dbReference type="Proteomes" id="UP000034196">
    <property type="component" value="Unassembled WGS sequence"/>
</dbReference>
<keyword evidence="1" id="KW-0732">Signal</keyword>
<dbReference type="PANTHER" id="PTHR21666">
    <property type="entry name" value="PEPTIDASE-RELATED"/>
    <property type="match status" value="1"/>
</dbReference>
<comment type="caution">
    <text evidence="3">The sequence shown here is derived from an EMBL/GenBank/DDBJ whole genome shotgun (WGS) entry which is preliminary data.</text>
</comment>
<dbReference type="InterPro" id="IPR011055">
    <property type="entry name" value="Dup_hybrid_motif"/>
</dbReference>
<evidence type="ECO:0000313" key="4">
    <source>
        <dbReference type="Proteomes" id="UP000034196"/>
    </source>
</evidence>
<dbReference type="Gene3D" id="2.70.70.10">
    <property type="entry name" value="Glucose Permease (Domain IIA)"/>
    <property type="match status" value="1"/>
</dbReference>
<keyword evidence="4" id="KW-1185">Reference proteome</keyword>
<sequence length="180" mass="18280">MGAGPPAEPAVPALGRAWPVGTRPTVVRGWEPPVTVYGRGHRGVDLAAPPGTQVRAVAAGRVSYAGLVAGVGVVAVELADSGDPPLRTTYEPVRASVRKGRQVTAGDVVGTAEPAPGPPHCTAAPCLHWGLLRARTYLNPLTLLPPWLLNTGPSRLLPVLGVPLPTEGPPMTDAGGAGLG</sequence>